<keyword evidence="6" id="KW-0050">Antiport</keyword>
<dbReference type="PANTHER" id="PTHR43298:SF2">
    <property type="entry name" value="FMN_FAD EXPORTER YEEO-RELATED"/>
    <property type="match status" value="1"/>
</dbReference>
<evidence type="ECO:0000256" key="10">
    <source>
        <dbReference type="ARBA" id="ARBA00023065"/>
    </source>
</evidence>
<feature type="transmembrane region" description="Helical" evidence="13">
    <location>
        <begin position="88"/>
        <end position="112"/>
    </location>
</feature>
<comment type="caution">
    <text evidence="14">The sequence shown here is derived from an EMBL/GenBank/DDBJ whole genome shotgun (WGS) entry which is preliminary data.</text>
</comment>
<dbReference type="InterPro" id="IPR002528">
    <property type="entry name" value="MATE_fam"/>
</dbReference>
<evidence type="ECO:0000256" key="1">
    <source>
        <dbReference type="ARBA" id="ARBA00003408"/>
    </source>
</evidence>
<comment type="function">
    <text evidence="1">Multidrug efflux pump.</text>
</comment>
<evidence type="ECO:0000313" key="15">
    <source>
        <dbReference type="Proteomes" id="UP001197875"/>
    </source>
</evidence>
<evidence type="ECO:0000256" key="5">
    <source>
        <dbReference type="ARBA" id="ARBA00022448"/>
    </source>
</evidence>
<gene>
    <name evidence="14" type="ORF">LKD71_10755</name>
</gene>
<keyword evidence="8 13" id="KW-0812">Transmembrane</keyword>
<protein>
    <recommendedName>
        <fullName evidence="4">Probable multidrug resistance protein NorM</fullName>
    </recommendedName>
    <alternativeName>
        <fullName evidence="12">Multidrug-efflux transporter</fullName>
    </alternativeName>
</protein>
<feature type="transmembrane region" description="Helical" evidence="13">
    <location>
        <begin position="12"/>
        <end position="31"/>
    </location>
</feature>
<evidence type="ECO:0000256" key="3">
    <source>
        <dbReference type="ARBA" id="ARBA00010199"/>
    </source>
</evidence>
<comment type="subcellular location">
    <subcellularLocation>
        <location evidence="2">Cell membrane</location>
        <topology evidence="2">Multi-pass membrane protein</topology>
    </subcellularLocation>
</comment>
<feature type="transmembrane region" description="Helical" evidence="13">
    <location>
        <begin position="163"/>
        <end position="186"/>
    </location>
</feature>
<feature type="transmembrane region" description="Helical" evidence="13">
    <location>
        <begin position="132"/>
        <end position="151"/>
    </location>
</feature>
<feature type="transmembrane region" description="Helical" evidence="13">
    <location>
        <begin position="269"/>
        <end position="297"/>
    </location>
</feature>
<evidence type="ECO:0000256" key="2">
    <source>
        <dbReference type="ARBA" id="ARBA00004651"/>
    </source>
</evidence>
<evidence type="ECO:0000313" key="14">
    <source>
        <dbReference type="EMBL" id="MCC2190279.1"/>
    </source>
</evidence>
<keyword evidence="10" id="KW-0406">Ion transport</keyword>
<evidence type="ECO:0000256" key="4">
    <source>
        <dbReference type="ARBA" id="ARBA00020268"/>
    </source>
</evidence>
<sequence>MQNDMTKGSPLRLIVFFTIPVLLGNIFQNVYNLMDSIIVGRFLGVNALAAVGATGTLTFLVFGWITGMTGGFGILLAQSFGAGDEKRLRHYTVMSLYLCVAMAVLMTAGLLLANRGILKLMNTPDTILDDTAGYIGIIYAGLPVTIAYNMLSSVSRSLGDSRTPLIFLIISSVLNIILDIVLITVIPLGVRGAAYATVIAQVVSAVACFFYVKKKYEILKIRKGEWGFSWGSAGRLLMMGLPMGLQFSITAIGTMMVQAAVNLLGATYIAAFSAGGKICNIVTLLFPSLGVTLATYVGQNMGAGKIKRIRQGVRITQVITIIAGIVCGLAVFIWGGTASRLFVADPTGEIKAICDEYFHATAWCYPFLGSIFIYRNTLQGMGDGLVPMLGGVFELAARGIMVTVLAAPLGFLGISLCDPGAWISALIPLVPVYIMRMKKITKTYSSAETE</sequence>
<evidence type="ECO:0000256" key="8">
    <source>
        <dbReference type="ARBA" id="ARBA00022692"/>
    </source>
</evidence>
<dbReference type="RefSeq" id="WP_227615403.1">
    <property type="nucleotide sequence ID" value="NZ_JAJEPR010000017.1"/>
</dbReference>
<dbReference type="EMBL" id="JAJEPR010000017">
    <property type="protein sequence ID" value="MCC2190279.1"/>
    <property type="molecule type" value="Genomic_DNA"/>
</dbReference>
<keyword evidence="9 13" id="KW-1133">Transmembrane helix</keyword>
<evidence type="ECO:0000256" key="12">
    <source>
        <dbReference type="ARBA" id="ARBA00031636"/>
    </source>
</evidence>
<evidence type="ECO:0000256" key="9">
    <source>
        <dbReference type="ARBA" id="ARBA00022989"/>
    </source>
</evidence>
<dbReference type="PIRSF" id="PIRSF006603">
    <property type="entry name" value="DinF"/>
    <property type="match status" value="1"/>
</dbReference>
<dbReference type="GO" id="GO:0006811">
    <property type="term" value="P:monoatomic ion transport"/>
    <property type="evidence" value="ECO:0007669"/>
    <property type="project" value="UniProtKB-KW"/>
</dbReference>
<dbReference type="Pfam" id="PF01554">
    <property type="entry name" value="MatE"/>
    <property type="match status" value="2"/>
</dbReference>
<keyword evidence="5" id="KW-0813">Transport</keyword>
<comment type="similarity">
    <text evidence="3">Belongs to the multi antimicrobial extrusion (MATE) (TC 2.A.66.1) family.</text>
</comment>
<evidence type="ECO:0000256" key="13">
    <source>
        <dbReference type="SAM" id="Phobius"/>
    </source>
</evidence>
<dbReference type="GO" id="GO:0042910">
    <property type="term" value="F:xenobiotic transmembrane transporter activity"/>
    <property type="evidence" value="ECO:0007669"/>
    <property type="project" value="InterPro"/>
</dbReference>
<dbReference type="GO" id="GO:0005886">
    <property type="term" value="C:plasma membrane"/>
    <property type="evidence" value="ECO:0007669"/>
    <property type="project" value="UniProtKB-SubCell"/>
</dbReference>
<organism evidence="14 15">
    <name type="scientific">Fusicatenibacter faecihominis</name>
    <dbReference type="NCBI Taxonomy" id="2881276"/>
    <lineage>
        <taxon>Bacteria</taxon>
        <taxon>Bacillati</taxon>
        <taxon>Bacillota</taxon>
        <taxon>Clostridia</taxon>
        <taxon>Lachnospirales</taxon>
        <taxon>Lachnospiraceae</taxon>
        <taxon>Fusicatenibacter</taxon>
    </lineage>
</organism>
<dbReference type="AlphaFoldDB" id="A0AAE3DTR3"/>
<feature type="transmembrane region" description="Helical" evidence="13">
    <location>
        <begin position="318"/>
        <end position="337"/>
    </location>
</feature>
<feature type="transmembrane region" description="Helical" evidence="13">
    <location>
        <begin position="420"/>
        <end position="436"/>
    </location>
</feature>
<feature type="transmembrane region" description="Helical" evidence="13">
    <location>
        <begin position="192"/>
        <end position="212"/>
    </location>
</feature>
<keyword evidence="7" id="KW-1003">Cell membrane</keyword>
<feature type="transmembrane region" description="Helical" evidence="13">
    <location>
        <begin position="43"/>
        <end position="76"/>
    </location>
</feature>
<name>A0AAE3DTR3_9FIRM</name>
<dbReference type="NCBIfam" id="TIGR00797">
    <property type="entry name" value="matE"/>
    <property type="match status" value="1"/>
</dbReference>
<dbReference type="GO" id="GO:0015297">
    <property type="term" value="F:antiporter activity"/>
    <property type="evidence" value="ECO:0007669"/>
    <property type="project" value="UniProtKB-KW"/>
</dbReference>
<dbReference type="PANTHER" id="PTHR43298">
    <property type="entry name" value="MULTIDRUG RESISTANCE PROTEIN NORM-RELATED"/>
    <property type="match status" value="1"/>
</dbReference>
<keyword evidence="15" id="KW-1185">Reference proteome</keyword>
<proteinExistence type="inferred from homology"/>
<accession>A0AAE3DTR3</accession>
<dbReference type="InterPro" id="IPR050222">
    <property type="entry name" value="MATE_MdtK"/>
</dbReference>
<dbReference type="Proteomes" id="UP001197875">
    <property type="component" value="Unassembled WGS sequence"/>
</dbReference>
<feature type="transmembrane region" description="Helical" evidence="13">
    <location>
        <begin position="357"/>
        <end position="374"/>
    </location>
</feature>
<evidence type="ECO:0000256" key="11">
    <source>
        <dbReference type="ARBA" id="ARBA00023136"/>
    </source>
</evidence>
<keyword evidence="11 13" id="KW-0472">Membrane</keyword>
<feature type="transmembrane region" description="Helical" evidence="13">
    <location>
        <begin position="395"/>
        <end position="414"/>
    </location>
</feature>
<dbReference type="InterPro" id="IPR048279">
    <property type="entry name" value="MdtK-like"/>
</dbReference>
<reference evidence="14 15" key="1">
    <citation type="submission" date="2021-10" db="EMBL/GenBank/DDBJ databases">
        <title>Anaerobic single-cell dispensing facilitates the cultivation of human gut bacteria.</title>
        <authorList>
            <person name="Afrizal A."/>
        </authorList>
    </citation>
    <scope>NUCLEOTIDE SEQUENCE [LARGE SCALE GENOMIC DNA]</scope>
    <source>
        <strain evidence="14 15">CLA-AA-H277</strain>
    </source>
</reference>
<evidence type="ECO:0000256" key="7">
    <source>
        <dbReference type="ARBA" id="ARBA00022475"/>
    </source>
</evidence>
<evidence type="ECO:0000256" key="6">
    <source>
        <dbReference type="ARBA" id="ARBA00022449"/>
    </source>
</evidence>
<dbReference type="CDD" id="cd13138">
    <property type="entry name" value="MATE_yoeA_like"/>
    <property type="match status" value="1"/>
</dbReference>